<evidence type="ECO:0000256" key="1">
    <source>
        <dbReference type="ARBA" id="ARBA00002501"/>
    </source>
</evidence>
<dbReference type="AlphaFoldDB" id="A0A6D2HLF9"/>
<dbReference type="Proteomes" id="UP000467841">
    <property type="component" value="Unassembled WGS sequence"/>
</dbReference>
<gene>
    <name evidence="8" type="ORF">MERR_LOCUS4032</name>
</gene>
<evidence type="ECO:0000256" key="3">
    <source>
        <dbReference type="ARBA" id="ARBA00006483"/>
    </source>
</evidence>
<name>A0A6D2HLF9_9BRAS</name>
<evidence type="ECO:0000256" key="5">
    <source>
        <dbReference type="ARBA" id="ARBA00022989"/>
    </source>
</evidence>
<keyword evidence="7" id="KW-0813">Transport</keyword>
<reference evidence="8" key="1">
    <citation type="submission" date="2020-01" db="EMBL/GenBank/DDBJ databases">
        <authorList>
            <person name="Mishra B."/>
        </authorList>
    </citation>
    <scope>NUCLEOTIDE SEQUENCE [LARGE SCALE GENOMIC DNA]</scope>
</reference>
<evidence type="ECO:0000256" key="4">
    <source>
        <dbReference type="ARBA" id="ARBA00022692"/>
    </source>
</evidence>
<dbReference type="Pfam" id="PF03208">
    <property type="entry name" value="PRA1"/>
    <property type="match status" value="1"/>
</dbReference>
<evidence type="ECO:0000313" key="9">
    <source>
        <dbReference type="Proteomes" id="UP000467841"/>
    </source>
</evidence>
<comment type="caution">
    <text evidence="8">The sequence shown here is derived from an EMBL/GenBank/DDBJ whole genome shotgun (WGS) entry which is preliminary data.</text>
</comment>
<evidence type="ECO:0000256" key="2">
    <source>
        <dbReference type="ARBA" id="ARBA00004127"/>
    </source>
</evidence>
<dbReference type="OrthoDB" id="63113at2759"/>
<dbReference type="GO" id="GO:0005794">
    <property type="term" value="C:Golgi apparatus"/>
    <property type="evidence" value="ECO:0007669"/>
    <property type="project" value="TreeGrafter"/>
</dbReference>
<dbReference type="GO" id="GO:0016020">
    <property type="term" value="C:membrane"/>
    <property type="evidence" value="ECO:0007669"/>
    <property type="project" value="UniProtKB-SubCell"/>
</dbReference>
<evidence type="ECO:0000313" key="8">
    <source>
        <dbReference type="EMBL" id="CAA7016797.1"/>
    </source>
</evidence>
<protein>
    <recommendedName>
        <fullName evidence="7">PRA1 family protein</fullName>
    </recommendedName>
</protein>
<keyword evidence="6 7" id="KW-0472">Membrane</keyword>
<feature type="transmembrane region" description="Helical" evidence="7">
    <location>
        <begin position="64"/>
        <end position="82"/>
    </location>
</feature>
<feature type="transmembrane region" description="Helical" evidence="7">
    <location>
        <begin position="114"/>
        <end position="136"/>
    </location>
</feature>
<dbReference type="EMBL" id="CACVBM020000255">
    <property type="protein sequence ID" value="CAA7016797.1"/>
    <property type="molecule type" value="Genomic_DNA"/>
</dbReference>
<dbReference type="GO" id="GO:0005783">
    <property type="term" value="C:endoplasmic reticulum"/>
    <property type="evidence" value="ECO:0007669"/>
    <property type="project" value="UniProtKB-ARBA"/>
</dbReference>
<comment type="subcellular location">
    <subcellularLocation>
        <location evidence="2">Endomembrane system</location>
        <topology evidence="2">Multi-pass membrane protein</topology>
    </subcellularLocation>
    <subcellularLocation>
        <location evidence="7">Membrane</location>
        <topology evidence="7">Multi-pass membrane protein</topology>
    </subcellularLocation>
</comment>
<dbReference type="InterPro" id="IPR004895">
    <property type="entry name" value="Prenylated_rab_accept_PRA1"/>
</dbReference>
<dbReference type="GO" id="GO:0016192">
    <property type="term" value="P:vesicle-mediated transport"/>
    <property type="evidence" value="ECO:0007669"/>
    <property type="project" value="TreeGrafter"/>
</dbReference>
<keyword evidence="9" id="KW-1185">Reference proteome</keyword>
<feature type="transmembrane region" description="Helical" evidence="7">
    <location>
        <begin position="88"/>
        <end position="107"/>
    </location>
</feature>
<accession>A0A6D2HLF9</accession>
<feature type="transmembrane region" description="Helical" evidence="7">
    <location>
        <begin position="142"/>
        <end position="162"/>
    </location>
</feature>
<proteinExistence type="inferred from homology"/>
<organism evidence="8 9">
    <name type="scientific">Microthlaspi erraticum</name>
    <dbReference type="NCBI Taxonomy" id="1685480"/>
    <lineage>
        <taxon>Eukaryota</taxon>
        <taxon>Viridiplantae</taxon>
        <taxon>Streptophyta</taxon>
        <taxon>Embryophyta</taxon>
        <taxon>Tracheophyta</taxon>
        <taxon>Spermatophyta</taxon>
        <taxon>Magnoliopsida</taxon>
        <taxon>eudicotyledons</taxon>
        <taxon>Gunneridae</taxon>
        <taxon>Pentapetalae</taxon>
        <taxon>rosids</taxon>
        <taxon>malvids</taxon>
        <taxon>Brassicales</taxon>
        <taxon>Brassicaceae</taxon>
        <taxon>Coluteocarpeae</taxon>
        <taxon>Microthlaspi</taxon>
    </lineage>
</organism>
<sequence length="183" mass="20854">MTNYGAIPTSSHASPELDLESISQENQCKPATRRPWRVMFDFHSMGLPRGVSDVFSRYDKNVEYFRLNYVIVVSIIISIAVFVNLIKYPIALIVYTVWIFLWICYFLRDEPNKLFGYAINDRGVSICLGLIGVPLVKLTNDMYSICLPLFTGSVLVLIHSVVRKTEDLFLDLDQEEATTETSS</sequence>
<dbReference type="PANTHER" id="PTHR19317:SF61">
    <property type="entry name" value="PRA1 FAMILY PROTEIN F3-RELATED"/>
    <property type="match status" value="1"/>
</dbReference>
<comment type="similarity">
    <text evidence="3 7">Belongs to the PRA1 family.</text>
</comment>
<comment type="function">
    <text evidence="1 7">May be involved in both secretory and endocytic intracellular trafficking in the endosomal/prevacuolar compartments.</text>
</comment>
<keyword evidence="4 7" id="KW-0812">Transmembrane</keyword>
<dbReference type="PANTHER" id="PTHR19317">
    <property type="entry name" value="PRENYLATED RAB ACCEPTOR 1-RELATED"/>
    <property type="match status" value="1"/>
</dbReference>
<evidence type="ECO:0000256" key="7">
    <source>
        <dbReference type="RuleBase" id="RU363107"/>
    </source>
</evidence>
<evidence type="ECO:0000256" key="6">
    <source>
        <dbReference type="ARBA" id="ARBA00023136"/>
    </source>
</evidence>
<keyword evidence="5 7" id="KW-1133">Transmembrane helix</keyword>